<sequence>MSDEQSDFQAPDLEGAVPRHVAIVMDGNGRWAQARSQSRHLGHRAGARAVRQVVESSARAGIKALTLFVFSSENWRRPAGEVGMLMELLIRTLEKETPQLHKNRVRLRLIGERDQFSPRLQANIMAAENLTAANTGLQLNLAASYGGRWDIARAARRLAEEVANGERDPASIDEWVFGTYVCLAGLPAPDLFIRTGGEHRISNFLLWQLAYTELYFTEVLWPDFDVSEFEAALRWFAQRQRRFGMTSEQVERQGRA</sequence>
<dbReference type="CDD" id="cd00475">
    <property type="entry name" value="Cis_IPPS"/>
    <property type="match status" value="1"/>
</dbReference>
<proteinExistence type="inferred from homology"/>
<dbReference type="SUPFAM" id="SSF64005">
    <property type="entry name" value="Undecaprenyl diphosphate synthase"/>
    <property type="match status" value="1"/>
</dbReference>
<keyword evidence="2" id="KW-0479">Metal-binding</keyword>
<feature type="binding site" evidence="2">
    <location>
        <begin position="200"/>
        <end position="202"/>
    </location>
    <ligand>
        <name>substrate</name>
    </ligand>
</feature>
<feature type="binding site" evidence="2">
    <location>
        <position position="43"/>
    </location>
    <ligand>
        <name>substrate</name>
    </ligand>
</feature>
<dbReference type="GO" id="GO:0005829">
    <property type="term" value="C:cytosol"/>
    <property type="evidence" value="ECO:0007669"/>
    <property type="project" value="TreeGrafter"/>
</dbReference>
<feature type="binding site" evidence="2">
    <location>
        <position position="75"/>
    </location>
    <ligand>
        <name>substrate</name>
    </ligand>
</feature>
<feature type="binding site" evidence="2">
    <location>
        <begin position="27"/>
        <end position="30"/>
    </location>
    <ligand>
        <name>substrate</name>
    </ligand>
</feature>
<gene>
    <name evidence="2" type="primary">uppS</name>
    <name evidence="3" type="ORF">NB231_01304</name>
</gene>
<comment type="cofactor">
    <cofactor evidence="2">
        <name>Mg(2+)</name>
        <dbReference type="ChEBI" id="CHEBI:18420"/>
    </cofactor>
    <text evidence="2">Binds 2 magnesium ions per subunit.</text>
</comment>
<accession>A4BS26</accession>
<dbReference type="AlphaFoldDB" id="A4BS26"/>
<dbReference type="GO" id="GO:0016094">
    <property type="term" value="P:polyprenol biosynthetic process"/>
    <property type="evidence" value="ECO:0007669"/>
    <property type="project" value="TreeGrafter"/>
</dbReference>
<dbReference type="GO" id="GO:0008360">
    <property type="term" value="P:regulation of cell shape"/>
    <property type="evidence" value="ECO:0007669"/>
    <property type="project" value="UniProtKB-KW"/>
</dbReference>
<dbReference type="GO" id="GO:0000287">
    <property type="term" value="F:magnesium ion binding"/>
    <property type="evidence" value="ECO:0007669"/>
    <property type="project" value="UniProtKB-UniRule"/>
</dbReference>
<dbReference type="GO" id="GO:0008834">
    <property type="term" value="F:ditrans,polycis-undecaprenyl-diphosphate synthase [(2E,6E)-farnesyl-diphosphate specific] activity"/>
    <property type="evidence" value="ECO:0007669"/>
    <property type="project" value="UniProtKB-UniRule"/>
</dbReference>
<dbReference type="Gene3D" id="3.40.1180.10">
    <property type="entry name" value="Decaprenyl diphosphate synthase-like"/>
    <property type="match status" value="1"/>
</dbReference>
<comment type="catalytic activity">
    <reaction evidence="2">
        <text>8 isopentenyl diphosphate + (2E,6E)-farnesyl diphosphate = di-trans,octa-cis-undecaprenyl diphosphate + 8 diphosphate</text>
        <dbReference type="Rhea" id="RHEA:27551"/>
        <dbReference type="ChEBI" id="CHEBI:33019"/>
        <dbReference type="ChEBI" id="CHEBI:58405"/>
        <dbReference type="ChEBI" id="CHEBI:128769"/>
        <dbReference type="ChEBI" id="CHEBI:175763"/>
        <dbReference type="EC" id="2.5.1.31"/>
    </reaction>
</comment>
<keyword evidence="2" id="KW-0460">Magnesium</keyword>
<dbReference type="PANTHER" id="PTHR10291">
    <property type="entry name" value="DEHYDRODOLICHYL DIPHOSPHATE SYNTHASE FAMILY MEMBER"/>
    <property type="match status" value="1"/>
</dbReference>
<dbReference type="HAMAP" id="MF_01139">
    <property type="entry name" value="ISPT"/>
    <property type="match status" value="1"/>
</dbReference>
<name>A4BS26_9GAMM</name>
<keyword evidence="2" id="KW-0573">Peptidoglycan synthesis</keyword>
<feature type="binding site" evidence="2">
    <location>
        <position position="194"/>
    </location>
    <ligand>
        <name>substrate</name>
    </ligand>
</feature>
<keyword evidence="1 2" id="KW-0808">Transferase</keyword>
<comment type="caution">
    <text evidence="3">The sequence shown here is derived from an EMBL/GenBank/DDBJ whole genome shotgun (WGS) entry which is preliminary data.</text>
</comment>
<dbReference type="Pfam" id="PF01255">
    <property type="entry name" value="Prenyltransf"/>
    <property type="match status" value="1"/>
</dbReference>
<dbReference type="PROSITE" id="PS01066">
    <property type="entry name" value="UPP_SYNTHASE"/>
    <property type="match status" value="1"/>
</dbReference>
<evidence type="ECO:0000256" key="2">
    <source>
        <dbReference type="HAMAP-Rule" id="MF_01139"/>
    </source>
</evidence>
<dbReference type="InterPro" id="IPR036424">
    <property type="entry name" value="UPP_synth-like_sf"/>
</dbReference>
<keyword evidence="2" id="KW-0133">Cell shape</keyword>
<feature type="binding site" evidence="2">
    <location>
        <position position="213"/>
    </location>
    <ligand>
        <name>Mg(2+)</name>
        <dbReference type="ChEBI" id="CHEBI:18420"/>
    </ligand>
</feature>
<dbReference type="GO" id="GO:0071555">
    <property type="term" value="P:cell wall organization"/>
    <property type="evidence" value="ECO:0007669"/>
    <property type="project" value="UniProtKB-KW"/>
</dbReference>
<reference evidence="3 4" key="1">
    <citation type="submission" date="2006-02" db="EMBL/GenBank/DDBJ databases">
        <authorList>
            <person name="Waterbury J."/>
            <person name="Ferriera S."/>
            <person name="Johnson J."/>
            <person name="Kravitz S."/>
            <person name="Halpern A."/>
            <person name="Remington K."/>
            <person name="Beeson K."/>
            <person name="Tran B."/>
            <person name="Rogers Y.-H."/>
            <person name="Friedman R."/>
            <person name="Venter J.C."/>
        </authorList>
    </citation>
    <scope>NUCLEOTIDE SEQUENCE [LARGE SCALE GENOMIC DNA]</scope>
    <source>
        <strain evidence="3 4">Nb-231</strain>
    </source>
</reference>
<dbReference type="PANTHER" id="PTHR10291:SF0">
    <property type="entry name" value="DEHYDRODOLICHYL DIPHOSPHATE SYNTHASE 2"/>
    <property type="match status" value="1"/>
</dbReference>
<feature type="binding site" evidence="2">
    <location>
        <position position="31"/>
    </location>
    <ligand>
        <name>substrate</name>
    </ligand>
</feature>
<evidence type="ECO:0000256" key="1">
    <source>
        <dbReference type="ARBA" id="ARBA00022679"/>
    </source>
</evidence>
<dbReference type="NCBIfam" id="TIGR00055">
    <property type="entry name" value="uppS"/>
    <property type="match status" value="1"/>
</dbReference>
<feature type="binding site" evidence="2">
    <location>
        <position position="39"/>
    </location>
    <ligand>
        <name>substrate</name>
    </ligand>
</feature>
<evidence type="ECO:0000313" key="4">
    <source>
        <dbReference type="Proteomes" id="UP000003374"/>
    </source>
</evidence>
<dbReference type="EMBL" id="AAOF01000008">
    <property type="protein sequence ID" value="EAR21505.1"/>
    <property type="molecule type" value="Genomic_DNA"/>
</dbReference>
<comment type="similarity">
    <text evidence="2">Belongs to the UPP synthase family.</text>
</comment>
<feature type="binding site" evidence="2">
    <location>
        <position position="26"/>
    </location>
    <ligand>
        <name>Mg(2+)</name>
        <dbReference type="ChEBI" id="CHEBI:18420"/>
    </ligand>
</feature>
<feature type="active site" description="Proton acceptor" evidence="2">
    <location>
        <position position="74"/>
    </location>
</feature>
<dbReference type="GO" id="GO:0009252">
    <property type="term" value="P:peptidoglycan biosynthetic process"/>
    <property type="evidence" value="ECO:0007669"/>
    <property type="project" value="UniProtKB-UniRule"/>
</dbReference>
<keyword evidence="2" id="KW-0961">Cell wall biogenesis/degradation</keyword>
<evidence type="ECO:0000313" key="3">
    <source>
        <dbReference type="EMBL" id="EAR21505.1"/>
    </source>
</evidence>
<comment type="subunit">
    <text evidence="2">Homodimer.</text>
</comment>
<dbReference type="OrthoDB" id="4191603at2"/>
<dbReference type="HOGENOM" id="CLU_038505_1_1_6"/>
<dbReference type="FunFam" id="3.40.1180.10:FF:000001">
    <property type="entry name" value="(2E,6E)-farnesyl-diphosphate-specific ditrans,polycis-undecaprenyl-diphosphate synthase"/>
    <property type="match status" value="1"/>
</dbReference>
<dbReference type="Proteomes" id="UP000003374">
    <property type="component" value="Unassembled WGS sequence"/>
</dbReference>
<organism evidence="3 4">
    <name type="scientific">Nitrococcus mobilis Nb-231</name>
    <dbReference type="NCBI Taxonomy" id="314278"/>
    <lineage>
        <taxon>Bacteria</taxon>
        <taxon>Pseudomonadati</taxon>
        <taxon>Pseudomonadota</taxon>
        <taxon>Gammaproteobacteria</taxon>
        <taxon>Chromatiales</taxon>
        <taxon>Ectothiorhodospiraceae</taxon>
        <taxon>Nitrococcus</taxon>
    </lineage>
</organism>
<protein>
    <recommendedName>
        <fullName evidence="2">Ditrans,polycis-undecaprenyl-diphosphate synthase ((2E,6E)-farnesyl-diphosphate specific)</fullName>
        <ecNumber evidence="2">2.5.1.31</ecNumber>
    </recommendedName>
    <alternativeName>
        <fullName evidence="2">Ditrans,polycis-undecaprenylcistransferase</fullName>
    </alternativeName>
    <alternativeName>
        <fullName evidence="2">Undecaprenyl diphosphate synthase</fullName>
        <shortName evidence="2">UDS</shortName>
    </alternativeName>
    <alternativeName>
        <fullName evidence="2">Undecaprenyl pyrophosphate synthase</fullName>
        <shortName evidence="2">UPP synthase</shortName>
    </alternativeName>
</protein>
<feature type="binding site" evidence="2">
    <location>
        <begin position="71"/>
        <end position="73"/>
    </location>
    <ligand>
        <name>substrate</name>
    </ligand>
</feature>
<feature type="active site" evidence="2">
    <location>
        <position position="26"/>
    </location>
</feature>
<dbReference type="RefSeq" id="WP_004999124.1">
    <property type="nucleotide sequence ID" value="NZ_CH672427.1"/>
</dbReference>
<dbReference type="eggNOG" id="COG0020">
    <property type="taxonomic scope" value="Bacteria"/>
</dbReference>
<dbReference type="InterPro" id="IPR001441">
    <property type="entry name" value="UPP_synth-like"/>
</dbReference>
<keyword evidence="4" id="KW-1185">Reference proteome</keyword>
<comment type="function">
    <text evidence="2">Catalyzes the sequential condensation of isopentenyl diphosphate (IPP) with (2E,6E)-farnesyl diphosphate (E,E-FPP) to yield (2Z,6Z,10Z,14Z,18Z,22Z,26Z,30Z,34E,38E)-undecaprenyl diphosphate (di-trans,octa-cis-UPP). UPP is the precursor of glycosyl carrier lipid in the biosynthesis of bacterial cell wall polysaccharide components such as peptidoglycan and lipopolysaccharide.</text>
</comment>
<dbReference type="InterPro" id="IPR018520">
    <property type="entry name" value="UPP_synth-like_CS"/>
</dbReference>
<dbReference type="EC" id="2.5.1.31" evidence="2"/>
<dbReference type="STRING" id="314278.NB231_01304"/>
<feature type="binding site" evidence="2">
    <location>
        <position position="77"/>
    </location>
    <ligand>
        <name>substrate</name>
    </ligand>
</feature>